<reference evidence="1 2" key="1">
    <citation type="journal article" date="2015" name="Genome Biol. Evol.">
        <title>Phylogenomic analyses indicate that early fungi evolved digesting cell walls of algal ancestors of land plants.</title>
        <authorList>
            <person name="Chang Y."/>
            <person name="Wang S."/>
            <person name="Sekimoto S."/>
            <person name="Aerts A.L."/>
            <person name="Choi C."/>
            <person name="Clum A."/>
            <person name="LaButti K.M."/>
            <person name="Lindquist E.A."/>
            <person name="Yee Ngan C."/>
            <person name="Ohm R.A."/>
            <person name="Salamov A.A."/>
            <person name="Grigoriev I.V."/>
            <person name="Spatafora J.W."/>
            <person name="Berbee M.L."/>
        </authorList>
    </citation>
    <scope>NUCLEOTIDE SEQUENCE [LARGE SCALE GENOMIC DNA]</scope>
    <source>
        <strain evidence="1 2">NRRL 1564</strain>
    </source>
</reference>
<name>A0A2G5B6V5_COERN</name>
<proteinExistence type="predicted"/>
<organism evidence="1 2">
    <name type="scientific">Coemansia reversa (strain ATCC 12441 / NRRL 1564)</name>
    <dbReference type="NCBI Taxonomy" id="763665"/>
    <lineage>
        <taxon>Eukaryota</taxon>
        <taxon>Fungi</taxon>
        <taxon>Fungi incertae sedis</taxon>
        <taxon>Zoopagomycota</taxon>
        <taxon>Kickxellomycotina</taxon>
        <taxon>Kickxellomycetes</taxon>
        <taxon>Kickxellales</taxon>
        <taxon>Kickxellaceae</taxon>
        <taxon>Coemansia</taxon>
    </lineage>
</organism>
<dbReference type="EMBL" id="KZ303513">
    <property type="protein sequence ID" value="PIA14739.1"/>
    <property type="molecule type" value="Genomic_DNA"/>
</dbReference>
<keyword evidence="2" id="KW-1185">Reference proteome</keyword>
<sequence>MRAQLGLPANYFMPKRDDEFVILNALYPEATEASIKERLHHQCATDLHAEALLGELLTGKDVVREYPGGCPPPAAFAPIQPPMHGEVKPVYVYGIDEPSQAFAQLLIFTKAKPNTTEWRVLFDDSANNSLNMISVGMQLPTPMEQALFLRDTRIISSVDMASFFTQLQLCKEE</sequence>
<accession>A0A2G5B6V5</accession>
<dbReference type="Proteomes" id="UP000242474">
    <property type="component" value="Unassembled WGS sequence"/>
</dbReference>
<evidence type="ECO:0000313" key="2">
    <source>
        <dbReference type="Proteomes" id="UP000242474"/>
    </source>
</evidence>
<protein>
    <submittedName>
        <fullName evidence="1">Uncharacterized protein</fullName>
    </submittedName>
</protein>
<gene>
    <name evidence="1" type="ORF">COEREDRAFT_9981</name>
</gene>
<dbReference type="OrthoDB" id="5592719at2759"/>
<dbReference type="AlphaFoldDB" id="A0A2G5B6V5"/>
<evidence type="ECO:0000313" key="1">
    <source>
        <dbReference type="EMBL" id="PIA14739.1"/>
    </source>
</evidence>